<name>A0A9N9I077_9GLOM</name>
<organism evidence="1 2">
    <name type="scientific">Ambispora leptoticha</name>
    <dbReference type="NCBI Taxonomy" id="144679"/>
    <lineage>
        <taxon>Eukaryota</taxon>
        <taxon>Fungi</taxon>
        <taxon>Fungi incertae sedis</taxon>
        <taxon>Mucoromycota</taxon>
        <taxon>Glomeromycotina</taxon>
        <taxon>Glomeromycetes</taxon>
        <taxon>Archaeosporales</taxon>
        <taxon>Ambisporaceae</taxon>
        <taxon>Ambispora</taxon>
    </lineage>
</organism>
<dbReference type="AlphaFoldDB" id="A0A9N9I077"/>
<dbReference type="OrthoDB" id="2484105at2759"/>
<evidence type="ECO:0000313" key="1">
    <source>
        <dbReference type="EMBL" id="CAG8714792.1"/>
    </source>
</evidence>
<comment type="caution">
    <text evidence="1">The sequence shown here is derived from an EMBL/GenBank/DDBJ whole genome shotgun (WGS) entry which is preliminary data.</text>
</comment>
<dbReference type="EMBL" id="CAJVPS010023916">
    <property type="protein sequence ID" value="CAG8714792.1"/>
    <property type="molecule type" value="Genomic_DNA"/>
</dbReference>
<accession>A0A9N9I077</accession>
<sequence>MHNTILQPVTIQTLQYFLTIWRRDSATQNNLEICSQSIFLWNPNDPDDTSNITTLVNTTVDLSSEPIDMDTLLDTFLTKEPEINPTLITTLPELETEPNTEVYQK</sequence>
<feature type="non-terminal residue" evidence="1">
    <location>
        <position position="105"/>
    </location>
</feature>
<proteinExistence type="predicted"/>
<gene>
    <name evidence="1" type="ORF">ALEPTO_LOCUS12028</name>
</gene>
<keyword evidence="2" id="KW-1185">Reference proteome</keyword>
<evidence type="ECO:0000313" key="2">
    <source>
        <dbReference type="Proteomes" id="UP000789508"/>
    </source>
</evidence>
<reference evidence="1" key="1">
    <citation type="submission" date="2021-06" db="EMBL/GenBank/DDBJ databases">
        <authorList>
            <person name="Kallberg Y."/>
            <person name="Tangrot J."/>
            <person name="Rosling A."/>
        </authorList>
    </citation>
    <scope>NUCLEOTIDE SEQUENCE</scope>
    <source>
        <strain evidence="1">FL130A</strain>
    </source>
</reference>
<dbReference type="Proteomes" id="UP000789508">
    <property type="component" value="Unassembled WGS sequence"/>
</dbReference>
<protein>
    <submittedName>
        <fullName evidence="1">11918_t:CDS:1</fullName>
    </submittedName>
</protein>